<dbReference type="Pfam" id="PF04055">
    <property type="entry name" value="Radical_SAM"/>
    <property type="match status" value="1"/>
</dbReference>
<evidence type="ECO:0000313" key="9">
    <source>
        <dbReference type="EMBL" id="NDV12567.1"/>
    </source>
</evidence>
<dbReference type="GO" id="GO:0046872">
    <property type="term" value="F:metal ion binding"/>
    <property type="evidence" value="ECO:0007669"/>
    <property type="project" value="UniProtKB-KW"/>
</dbReference>
<dbReference type="GO" id="GO:0016491">
    <property type="term" value="F:oxidoreductase activity"/>
    <property type="evidence" value="ECO:0007669"/>
    <property type="project" value="InterPro"/>
</dbReference>
<dbReference type="SUPFAM" id="SSF102114">
    <property type="entry name" value="Radical SAM enzymes"/>
    <property type="match status" value="1"/>
</dbReference>
<reference evidence="9 10" key="1">
    <citation type="submission" date="2020-02" db="EMBL/GenBank/DDBJ databases">
        <authorList>
            <person name="Yang Z."/>
        </authorList>
    </citation>
    <scope>NUCLEOTIDE SEQUENCE [LARGE SCALE GENOMIC DNA]</scope>
    <source>
        <strain evidence="9 10">HX-7-9</strain>
    </source>
</reference>
<dbReference type="Proteomes" id="UP000482578">
    <property type="component" value="Unassembled WGS sequence"/>
</dbReference>
<evidence type="ECO:0000256" key="6">
    <source>
        <dbReference type="ARBA" id="ARBA00023014"/>
    </source>
</evidence>
<accession>A0A6B2KRL1</accession>
<dbReference type="RefSeq" id="WP_163315793.1">
    <property type="nucleotide sequence ID" value="NZ_JAAGAA010000005.1"/>
</dbReference>
<dbReference type="InterPro" id="IPR007197">
    <property type="entry name" value="rSAM"/>
</dbReference>
<dbReference type="SFLD" id="SFLDG01072">
    <property type="entry name" value="dehydrogenase_like"/>
    <property type="match status" value="1"/>
</dbReference>
<organism evidence="9 10">
    <name type="scientific">Crenobacter caeni</name>
    <dbReference type="NCBI Taxonomy" id="2705474"/>
    <lineage>
        <taxon>Bacteria</taxon>
        <taxon>Pseudomonadati</taxon>
        <taxon>Pseudomonadota</taxon>
        <taxon>Betaproteobacteria</taxon>
        <taxon>Neisseriales</taxon>
        <taxon>Neisseriaceae</taxon>
        <taxon>Crenobacter</taxon>
    </lineage>
</organism>
<comment type="similarity">
    <text evidence="7">Belongs to the radical SAM superfamily. Anaerobic sulfatase-maturating enzyme family.</text>
</comment>
<protein>
    <submittedName>
        <fullName evidence="9">Anaerobic sulfatase maturase</fullName>
    </submittedName>
</protein>
<evidence type="ECO:0000256" key="1">
    <source>
        <dbReference type="ARBA" id="ARBA00001966"/>
    </source>
</evidence>
<gene>
    <name evidence="9" type="ORF">GZH52_07115</name>
</gene>
<dbReference type="InterPro" id="IPR034491">
    <property type="entry name" value="Anaerob_Ser_sulfatase-maturase"/>
</dbReference>
<dbReference type="PANTHER" id="PTHR43273:SF3">
    <property type="entry name" value="ANAEROBIC SULFATASE-MATURATING ENZYME HOMOLOG ASLB-RELATED"/>
    <property type="match status" value="1"/>
</dbReference>
<evidence type="ECO:0000256" key="5">
    <source>
        <dbReference type="ARBA" id="ARBA00023004"/>
    </source>
</evidence>
<keyword evidence="3" id="KW-0949">S-adenosyl-L-methionine</keyword>
<dbReference type="PROSITE" id="PS51918">
    <property type="entry name" value="RADICAL_SAM"/>
    <property type="match status" value="1"/>
</dbReference>
<dbReference type="EMBL" id="JAAGAA010000005">
    <property type="protein sequence ID" value="NDV12567.1"/>
    <property type="molecule type" value="Genomic_DNA"/>
</dbReference>
<proteinExistence type="inferred from homology"/>
<dbReference type="Gene3D" id="3.20.20.70">
    <property type="entry name" value="Aldolase class I"/>
    <property type="match status" value="1"/>
</dbReference>
<keyword evidence="2" id="KW-0004">4Fe-4S</keyword>
<dbReference type="InterPro" id="IPR023867">
    <property type="entry name" value="Sulphatase_maturase_rSAM"/>
</dbReference>
<keyword evidence="4" id="KW-0479">Metal-binding</keyword>
<comment type="caution">
    <text evidence="9">The sequence shown here is derived from an EMBL/GenBank/DDBJ whole genome shotgun (WGS) entry which is preliminary data.</text>
</comment>
<dbReference type="Pfam" id="PF13186">
    <property type="entry name" value="SPASM"/>
    <property type="match status" value="1"/>
</dbReference>
<dbReference type="GO" id="GO:0051539">
    <property type="term" value="F:4 iron, 4 sulfur cluster binding"/>
    <property type="evidence" value="ECO:0007669"/>
    <property type="project" value="UniProtKB-KW"/>
</dbReference>
<evidence type="ECO:0000256" key="3">
    <source>
        <dbReference type="ARBA" id="ARBA00022691"/>
    </source>
</evidence>
<dbReference type="CDD" id="cd01335">
    <property type="entry name" value="Radical_SAM"/>
    <property type="match status" value="1"/>
</dbReference>
<dbReference type="PANTHER" id="PTHR43273">
    <property type="entry name" value="ANAEROBIC SULFATASE-MATURATING ENZYME HOMOLOG ASLB-RELATED"/>
    <property type="match status" value="1"/>
</dbReference>
<dbReference type="SFLD" id="SFLDF00285">
    <property type="entry name" value="anaerobic_Ser-type_sulfatase-m"/>
    <property type="match status" value="1"/>
</dbReference>
<dbReference type="SFLD" id="SFLDG01384">
    <property type="entry name" value="thioether_bond_formation_requi"/>
    <property type="match status" value="1"/>
</dbReference>
<dbReference type="CDD" id="cd21120">
    <property type="entry name" value="SPASM_anSME"/>
    <property type="match status" value="1"/>
</dbReference>
<dbReference type="InterPro" id="IPR047207">
    <property type="entry name" value="SPASM_anSME"/>
</dbReference>
<keyword evidence="6" id="KW-0411">Iron-sulfur</keyword>
<dbReference type="NCBIfam" id="TIGR03942">
    <property type="entry name" value="sulfatase_rSAM"/>
    <property type="match status" value="1"/>
</dbReference>
<evidence type="ECO:0000259" key="8">
    <source>
        <dbReference type="PROSITE" id="PS51918"/>
    </source>
</evidence>
<keyword evidence="5" id="KW-0408">Iron</keyword>
<dbReference type="NCBIfam" id="TIGR04085">
    <property type="entry name" value="rSAM_more_4Fe4S"/>
    <property type="match status" value="1"/>
</dbReference>
<dbReference type="SFLD" id="SFLDG01386">
    <property type="entry name" value="main_SPASM_domain-containing"/>
    <property type="match status" value="1"/>
</dbReference>
<evidence type="ECO:0000256" key="4">
    <source>
        <dbReference type="ARBA" id="ARBA00022723"/>
    </source>
</evidence>
<evidence type="ECO:0000256" key="7">
    <source>
        <dbReference type="ARBA" id="ARBA00023601"/>
    </source>
</evidence>
<dbReference type="SFLD" id="SFLDG01067">
    <property type="entry name" value="SPASM/twitch_domain_containing"/>
    <property type="match status" value="1"/>
</dbReference>
<evidence type="ECO:0000256" key="2">
    <source>
        <dbReference type="ARBA" id="ARBA00022485"/>
    </source>
</evidence>
<dbReference type="InterPro" id="IPR023885">
    <property type="entry name" value="4Fe4S-binding_SPASM_dom"/>
</dbReference>
<dbReference type="AlphaFoldDB" id="A0A6B2KRL1"/>
<evidence type="ECO:0000313" key="10">
    <source>
        <dbReference type="Proteomes" id="UP000482578"/>
    </source>
</evidence>
<sequence length="428" mass="48296">MIPIRPVDQDPKLELPPLAGGDYYAFHVMIKPAGAQCNLDCAYCFYLHKEDLLQQGKMPRMSESLLEAHIRQYIAAQTGPEVVFTWQGGEPTLMGLDFFRRVVELQARHAKPGQAIANDLQTNGVLLDEAWCRFLKQHRFLVGLSIDGPATLHDTYRYSKGGKPTFERVMAAVKLLHQHEITFNALCVVNRLNARKPIDVYRFLRDEVRPHIIQFLPAVEPASFHGVAPGYWKQDELPVSGSARARPGQPDSLVTDWSVDPEDWGYFLTRVWEAWLKHDFGRVFVDQFENVISQLLGRGAQTCVSGQICGKALAIEHDGSLYSCDHFVYPEYRLGHIREVHEGALAFSERQQAFGFAKYKTLPAYCRGCRHLQLCWGGCPKNRFVKTPDGDAGLNYLCPGLKKFFARVVADRVLFLGRMGLGVGNCIL</sequence>
<dbReference type="InterPro" id="IPR058240">
    <property type="entry name" value="rSAM_sf"/>
</dbReference>
<comment type="cofactor">
    <cofactor evidence="1">
        <name>[4Fe-4S] cluster</name>
        <dbReference type="ChEBI" id="CHEBI:49883"/>
    </cofactor>
</comment>
<feature type="domain" description="Radical SAM core" evidence="8">
    <location>
        <begin position="20"/>
        <end position="260"/>
    </location>
</feature>
<dbReference type="InterPro" id="IPR013785">
    <property type="entry name" value="Aldolase_TIM"/>
</dbReference>
<dbReference type="SFLD" id="SFLDS00029">
    <property type="entry name" value="Radical_SAM"/>
    <property type="match status" value="1"/>
</dbReference>
<name>A0A6B2KRL1_9NEIS</name>
<keyword evidence="10" id="KW-1185">Reference proteome</keyword>